<dbReference type="KEGG" id="ccal:108627514"/>
<dbReference type="Proteomes" id="UP000694925">
    <property type="component" value="Unplaced"/>
</dbReference>
<feature type="region of interest" description="Disordered" evidence="1">
    <location>
        <begin position="195"/>
        <end position="217"/>
    </location>
</feature>
<feature type="compositionally biased region" description="Polar residues" evidence="1">
    <location>
        <begin position="57"/>
        <end position="67"/>
    </location>
</feature>
<evidence type="ECO:0000313" key="2">
    <source>
        <dbReference type="Proteomes" id="UP000694925"/>
    </source>
</evidence>
<keyword evidence="2" id="KW-1185">Reference proteome</keyword>
<accession>A0AAJ7S641</accession>
<dbReference type="GeneID" id="108627514"/>
<gene>
    <name evidence="3" type="primary">LOC108627514</name>
</gene>
<evidence type="ECO:0000313" key="3">
    <source>
        <dbReference type="RefSeq" id="XP_026671435.1"/>
    </source>
</evidence>
<dbReference type="AlphaFoldDB" id="A0AAJ7S641"/>
<dbReference type="RefSeq" id="XP_026671435.1">
    <property type="nucleotide sequence ID" value="XM_026815634.1"/>
</dbReference>
<organism evidence="2 3">
    <name type="scientific">Ceratina calcarata</name>
    <dbReference type="NCBI Taxonomy" id="156304"/>
    <lineage>
        <taxon>Eukaryota</taxon>
        <taxon>Metazoa</taxon>
        <taxon>Ecdysozoa</taxon>
        <taxon>Arthropoda</taxon>
        <taxon>Hexapoda</taxon>
        <taxon>Insecta</taxon>
        <taxon>Pterygota</taxon>
        <taxon>Neoptera</taxon>
        <taxon>Endopterygota</taxon>
        <taxon>Hymenoptera</taxon>
        <taxon>Apocrita</taxon>
        <taxon>Aculeata</taxon>
        <taxon>Apoidea</taxon>
        <taxon>Anthophila</taxon>
        <taxon>Apidae</taxon>
        <taxon>Ceratina</taxon>
        <taxon>Zadontomerus</taxon>
    </lineage>
</organism>
<proteinExistence type="predicted"/>
<name>A0AAJ7S641_9HYME</name>
<feature type="region of interest" description="Disordered" evidence="1">
    <location>
        <begin position="44"/>
        <end position="70"/>
    </location>
</feature>
<protein>
    <submittedName>
        <fullName evidence="3">Uncharacterized protein LOC108627514</fullName>
    </submittedName>
</protein>
<evidence type="ECO:0000256" key="1">
    <source>
        <dbReference type="SAM" id="MobiDB-lite"/>
    </source>
</evidence>
<reference evidence="3" key="1">
    <citation type="submission" date="2025-08" db="UniProtKB">
        <authorList>
            <consortium name="RefSeq"/>
        </authorList>
    </citation>
    <scope>IDENTIFICATION</scope>
    <source>
        <tissue evidence="3">Whole body</tissue>
    </source>
</reference>
<sequence length="475" mass="53977">MSQVCPSSSHQLVAATVAFRRARRKFPKNYGLCCNVEETTKSEKTESVSENEDQNEQETSQFSSGKCSNGRPHRVVEAKILWNDECGENGSIKENFLQKPIICSCCRKRNQCSAGDTLDIVPSKEYNGIAKKTEVSKSDQLENCDTKTMRSFVMESVNFGRARSSCSHPQRRSLKESSVKLGSVNLLYDRDQNEVDNVKSTDSPERRKCTTENRDSNTEGRVYKSINHNSRCTFAMQKDNSSSNSRSCNHCVKHSNLDLLRPRQGCHQSRHRCCHSHHCHHCCENECGCSSKETRLNSETCLCAAKNTNNHTRRCRQEHGTRDTICSCNYCAKDSEKISAMQELNDEELDDSVGTINHKDSLCILVEKYKANKKCKHKSYFGEAELANERVKDECNKSFTSETTCQMDEINVTGKRGGKYSNNINCRASMGKACRHECRQIFREGERNDFKNLKSRLIKTGTCYSAKGTPWRHTF</sequence>